<keyword evidence="8" id="KW-1185">Reference proteome</keyword>
<keyword evidence="3 5" id="KW-0697">Rotamase</keyword>
<keyword evidence="4 5" id="KW-0413">Isomerase</keyword>
<evidence type="ECO:0000256" key="5">
    <source>
        <dbReference type="RuleBase" id="RU363019"/>
    </source>
</evidence>
<dbReference type="SUPFAM" id="SSF50891">
    <property type="entry name" value="Cyclophilin-like"/>
    <property type="match status" value="1"/>
</dbReference>
<evidence type="ECO:0000313" key="8">
    <source>
        <dbReference type="Proteomes" id="UP000658720"/>
    </source>
</evidence>
<dbReference type="PROSITE" id="PS50072">
    <property type="entry name" value="CSA_PPIASE_2"/>
    <property type="match status" value="1"/>
</dbReference>
<dbReference type="Gene3D" id="2.40.100.10">
    <property type="entry name" value="Cyclophilin-like"/>
    <property type="match status" value="1"/>
</dbReference>
<name>A0ABR9VQP4_9SYNC</name>
<comment type="caution">
    <text evidence="7">The sequence shown here is derived from an EMBL/GenBank/DDBJ whole genome shotgun (WGS) entry which is preliminary data.</text>
</comment>
<dbReference type="Proteomes" id="UP000658720">
    <property type="component" value="Unassembled WGS sequence"/>
</dbReference>
<evidence type="ECO:0000256" key="2">
    <source>
        <dbReference type="ARBA" id="ARBA00007365"/>
    </source>
</evidence>
<comment type="function">
    <text evidence="1 5">PPIases accelerate the folding of proteins. It catalyzes the cis-trans isomerization of proline imidic peptide bonds in oligopeptides.</text>
</comment>
<dbReference type="PANTHER" id="PTHR11071:SF561">
    <property type="entry name" value="PEPTIDYL-PROLYL CIS-TRANS ISOMERASE D-RELATED"/>
    <property type="match status" value="1"/>
</dbReference>
<dbReference type="CDD" id="cd01926">
    <property type="entry name" value="cyclophilin_ABH_like"/>
    <property type="match status" value="1"/>
</dbReference>
<feature type="domain" description="PPIase cyclophilin-type" evidence="6">
    <location>
        <begin position="5"/>
        <end position="168"/>
    </location>
</feature>
<dbReference type="PROSITE" id="PS00170">
    <property type="entry name" value="CSA_PPIASE_1"/>
    <property type="match status" value="1"/>
</dbReference>
<dbReference type="RefSeq" id="WP_190599038.1">
    <property type="nucleotide sequence ID" value="NZ_JADEVV010000016.1"/>
</dbReference>
<dbReference type="EMBL" id="JADEVV010000016">
    <property type="protein sequence ID" value="MBE9253664.1"/>
    <property type="molecule type" value="Genomic_DNA"/>
</dbReference>
<organism evidence="7 8">
    <name type="scientific">Synechocystis salina LEGE 00031</name>
    <dbReference type="NCBI Taxonomy" id="1828736"/>
    <lineage>
        <taxon>Bacteria</taxon>
        <taxon>Bacillati</taxon>
        <taxon>Cyanobacteriota</taxon>
        <taxon>Cyanophyceae</taxon>
        <taxon>Synechococcales</taxon>
        <taxon>Merismopediaceae</taxon>
        <taxon>Synechocystis</taxon>
    </lineage>
</organism>
<dbReference type="PIRSF" id="PIRSF001467">
    <property type="entry name" value="Peptidylpro_ismrse"/>
    <property type="match status" value="1"/>
</dbReference>
<dbReference type="EC" id="5.2.1.8" evidence="5"/>
<proteinExistence type="inferred from homology"/>
<accession>A0ABR9VQP4</accession>
<comment type="catalytic activity">
    <reaction evidence="5">
        <text>[protein]-peptidylproline (omega=180) = [protein]-peptidylproline (omega=0)</text>
        <dbReference type="Rhea" id="RHEA:16237"/>
        <dbReference type="Rhea" id="RHEA-COMP:10747"/>
        <dbReference type="Rhea" id="RHEA-COMP:10748"/>
        <dbReference type="ChEBI" id="CHEBI:83833"/>
        <dbReference type="ChEBI" id="CHEBI:83834"/>
        <dbReference type="EC" id="5.2.1.8"/>
    </reaction>
</comment>
<dbReference type="PANTHER" id="PTHR11071">
    <property type="entry name" value="PEPTIDYL-PROLYL CIS-TRANS ISOMERASE"/>
    <property type="match status" value="1"/>
</dbReference>
<dbReference type="InterPro" id="IPR002130">
    <property type="entry name" value="Cyclophilin-type_PPIase_dom"/>
</dbReference>
<dbReference type="InterPro" id="IPR029000">
    <property type="entry name" value="Cyclophilin-like_dom_sf"/>
</dbReference>
<protein>
    <recommendedName>
        <fullName evidence="5">Peptidyl-prolyl cis-trans isomerase</fullName>
        <shortName evidence="5">PPIase</shortName>
        <ecNumber evidence="5">5.2.1.8</ecNumber>
    </recommendedName>
</protein>
<comment type="similarity">
    <text evidence="2 5">Belongs to the cyclophilin-type PPIase family.</text>
</comment>
<gene>
    <name evidence="7" type="ORF">IQ217_07320</name>
</gene>
<reference evidence="7 8" key="1">
    <citation type="submission" date="2020-10" db="EMBL/GenBank/DDBJ databases">
        <authorList>
            <person name="Castelo-Branco R."/>
            <person name="Eusebio N."/>
            <person name="Adriana R."/>
            <person name="Vieira A."/>
            <person name="Brugerolle De Fraissinette N."/>
            <person name="Rezende De Castro R."/>
            <person name="Schneider M.P."/>
            <person name="Vasconcelos V."/>
            <person name="Leao P.N."/>
        </authorList>
    </citation>
    <scope>NUCLEOTIDE SEQUENCE [LARGE SCALE GENOMIC DNA]</scope>
    <source>
        <strain evidence="7 8">LEGE 00031</strain>
    </source>
</reference>
<sequence length="170" mass="18373">MSKVFFDITIGNDAAGRIVMELFDEVTPKTAENFRALCTGEKGVGKAGKPLHFKGSHFHRVITDFMAQGGDFTRGNGTGGESIYGEKFADENFQLKHDRPGLLSMANAGPNTNGSQFFLTFVPCPWLDGKHVVFGEVVEGLEILEQLEANGSQSGQTKQAIAISDCGEIK</sequence>
<dbReference type="PRINTS" id="PR00153">
    <property type="entry name" value="CSAPPISMRASE"/>
</dbReference>
<dbReference type="Pfam" id="PF00160">
    <property type="entry name" value="Pro_isomerase"/>
    <property type="match status" value="1"/>
</dbReference>
<evidence type="ECO:0000256" key="4">
    <source>
        <dbReference type="ARBA" id="ARBA00023235"/>
    </source>
</evidence>
<dbReference type="GO" id="GO:0016853">
    <property type="term" value="F:isomerase activity"/>
    <property type="evidence" value="ECO:0007669"/>
    <property type="project" value="UniProtKB-KW"/>
</dbReference>
<dbReference type="InterPro" id="IPR024936">
    <property type="entry name" value="Cyclophilin-type_PPIase"/>
</dbReference>
<evidence type="ECO:0000256" key="1">
    <source>
        <dbReference type="ARBA" id="ARBA00002388"/>
    </source>
</evidence>
<evidence type="ECO:0000256" key="3">
    <source>
        <dbReference type="ARBA" id="ARBA00023110"/>
    </source>
</evidence>
<dbReference type="InterPro" id="IPR020892">
    <property type="entry name" value="Cyclophilin-type_PPIase_CS"/>
</dbReference>
<evidence type="ECO:0000313" key="7">
    <source>
        <dbReference type="EMBL" id="MBE9253664.1"/>
    </source>
</evidence>
<evidence type="ECO:0000259" key="6">
    <source>
        <dbReference type="PROSITE" id="PS50072"/>
    </source>
</evidence>